<dbReference type="GeneID" id="25338583"/>
<evidence type="ECO:0000313" key="6">
    <source>
        <dbReference type="EMBL" id="CDJ57958.1"/>
    </source>
</evidence>
<evidence type="ECO:0000256" key="4">
    <source>
        <dbReference type="PROSITE-ProRule" id="PRU00723"/>
    </source>
</evidence>
<keyword evidence="2 4" id="KW-0863">Zinc-finger</keyword>
<evidence type="ECO:0000256" key="3">
    <source>
        <dbReference type="ARBA" id="ARBA00022833"/>
    </source>
</evidence>
<proteinExistence type="predicted"/>
<evidence type="ECO:0000256" key="1">
    <source>
        <dbReference type="ARBA" id="ARBA00022723"/>
    </source>
</evidence>
<dbReference type="InterPro" id="IPR036855">
    <property type="entry name" value="Znf_CCCH_sf"/>
</dbReference>
<keyword evidence="1 4" id="KW-0479">Metal-binding</keyword>
<organism evidence="6 7">
    <name type="scientific">Eimeria maxima</name>
    <name type="common">Coccidian parasite</name>
    <dbReference type="NCBI Taxonomy" id="5804"/>
    <lineage>
        <taxon>Eukaryota</taxon>
        <taxon>Sar</taxon>
        <taxon>Alveolata</taxon>
        <taxon>Apicomplexa</taxon>
        <taxon>Conoidasida</taxon>
        <taxon>Coccidia</taxon>
        <taxon>Eucoccidiorida</taxon>
        <taxon>Eimeriorina</taxon>
        <taxon>Eimeriidae</taxon>
        <taxon>Eimeria</taxon>
    </lineage>
</organism>
<dbReference type="OrthoDB" id="348548at2759"/>
<dbReference type="Pfam" id="PF00642">
    <property type="entry name" value="zf-CCCH"/>
    <property type="match status" value="1"/>
</dbReference>
<keyword evidence="3 4" id="KW-0862">Zinc</keyword>
<dbReference type="GO" id="GO:0008270">
    <property type="term" value="F:zinc ion binding"/>
    <property type="evidence" value="ECO:0007669"/>
    <property type="project" value="UniProtKB-KW"/>
</dbReference>
<name>U6M4F0_EIMMA</name>
<reference evidence="6" key="2">
    <citation type="submission" date="2013-10" db="EMBL/GenBank/DDBJ databases">
        <authorList>
            <person name="Aslett M."/>
        </authorList>
    </citation>
    <scope>NUCLEOTIDE SEQUENCE [LARGE SCALE GENOMIC DNA]</scope>
    <source>
        <strain evidence="6">Weybridge</strain>
    </source>
</reference>
<dbReference type="Proteomes" id="UP000030763">
    <property type="component" value="Unassembled WGS sequence"/>
</dbReference>
<gene>
    <name evidence="6" type="ORF">EMWEY_00045970</name>
</gene>
<feature type="zinc finger region" description="C3H1-type" evidence="4">
    <location>
        <begin position="11"/>
        <end position="38"/>
    </location>
</feature>
<dbReference type="PROSITE" id="PS50103">
    <property type="entry name" value="ZF_C3H1"/>
    <property type="match status" value="1"/>
</dbReference>
<dbReference type="VEuPathDB" id="ToxoDB:EMWEY_00045970"/>
<sequence>MATRDGQPSLAYRTVLCRYFQSGYCPAGEKCTFIHSSEDSLTPATQQCKNFLMQQQRAQQQQQQHMQQQHMQQQHLTYGSRPSSATGVNIEYKMGHAVAAAHSPHHRQQQLQQQQLQQQQLQQQQHASYGLVNPYGDIDGINVGKEINVLIYMVVMIPFMLEVQQHGCRQQHLLRWLQHRIKEQQDTITAAH</sequence>
<accession>U6M4F0</accession>
<reference evidence="6" key="1">
    <citation type="submission" date="2013-10" db="EMBL/GenBank/DDBJ databases">
        <title>Genomic analysis of the causative agents of coccidiosis in chickens.</title>
        <authorList>
            <person name="Reid A.J."/>
            <person name="Blake D."/>
            <person name="Billington K."/>
            <person name="Browne H."/>
            <person name="Dunn M."/>
            <person name="Hung S."/>
            <person name="Kawahara F."/>
            <person name="Miranda-Saavedra D."/>
            <person name="Mourier T."/>
            <person name="Nagra H."/>
            <person name="Otto T.D."/>
            <person name="Rawlings N."/>
            <person name="Sanchez A."/>
            <person name="Sanders M."/>
            <person name="Subramaniam C."/>
            <person name="Tay Y."/>
            <person name="Dear P."/>
            <person name="Doerig C."/>
            <person name="Gruber A."/>
            <person name="Parkinson J."/>
            <person name="Shirley M."/>
            <person name="Wan K.L."/>
            <person name="Berriman M."/>
            <person name="Tomley F."/>
            <person name="Pain A."/>
        </authorList>
    </citation>
    <scope>NUCLEOTIDE SEQUENCE [LARGE SCALE GENOMIC DNA]</scope>
    <source>
        <strain evidence="6">Weybridge</strain>
    </source>
</reference>
<evidence type="ECO:0000256" key="2">
    <source>
        <dbReference type="ARBA" id="ARBA00022771"/>
    </source>
</evidence>
<protein>
    <submittedName>
        <fullName evidence="6">Zinc finger (CCCH type) protein, putative</fullName>
    </submittedName>
</protein>
<dbReference type="SMART" id="SM00356">
    <property type="entry name" value="ZnF_C3H1"/>
    <property type="match status" value="1"/>
</dbReference>
<dbReference type="Gene3D" id="4.10.1000.10">
    <property type="entry name" value="Zinc finger, CCCH-type"/>
    <property type="match status" value="1"/>
</dbReference>
<keyword evidence="7" id="KW-1185">Reference proteome</keyword>
<evidence type="ECO:0000259" key="5">
    <source>
        <dbReference type="PROSITE" id="PS50103"/>
    </source>
</evidence>
<dbReference type="AlphaFoldDB" id="U6M4F0"/>
<dbReference type="EMBL" id="HG719428">
    <property type="protein sequence ID" value="CDJ57958.1"/>
    <property type="molecule type" value="Genomic_DNA"/>
</dbReference>
<dbReference type="RefSeq" id="XP_013334606.1">
    <property type="nucleotide sequence ID" value="XM_013479152.1"/>
</dbReference>
<feature type="domain" description="C3H1-type" evidence="5">
    <location>
        <begin position="11"/>
        <end position="38"/>
    </location>
</feature>
<evidence type="ECO:0000313" key="7">
    <source>
        <dbReference type="Proteomes" id="UP000030763"/>
    </source>
</evidence>
<dbReference type="InterPro" id="IPR000571">
    <property type="entry name" value="Znf_CCCH"/>
</dbReference>
<dbReference type="SUPFAM" id="SSF90229">
    <property type="entry name" value="CCCH zinc finger"/>
    <property type="match status" value="1"/>
</dbReference>